<evidence type="ECO:0000256" key="1">
    <source>
        <dbReference type="ARBA" id="ARBA00004141"/>
    </source>
</evidence>
<comment type="subcellular location">
    <subcellularLocation>
        <location evidence="8">Cell membrane</location>
        <topology evidence="8">Multi-pass membrane protein</topology>
    </subcellularLocation>
    <subcellularLocation>
        <location evidence="1">Membrane</location>
        <topology evidence="1">Multi-pass membrane protein</topology>
    </subcellularLocation>
</comment>
<evidence type="ECO:0000256" key="5">
    <source>
        <dbReference type="ARBA" id="ARBA00022719"/>
    </source>
</evidence>
<evidence type="ECO:0000256" key="2">
    <source>
        <dbReference type="ARBA" id="ARBA00010519"/>
    </source>
</evidence>
<dbReference type="EMBL" id="FNWJ01000001">
    <property type="protein sequence ID" value="SEH10611.1"/>
    <property type="molecule type" value="Genomic_DNA"/>
</dbReference>
<sequence length="99" mass="10501">MSIGWYLSLASLLFAIGAGGVLVRRNPLVVLLCLELMLNAGNLALLAFARMWGDGAGQVFALVVMVIAACEVVIGLGIVVAMHRLRVPIDVDELRGLRG</sequence>
<keyword evidence="3 8" id="KW-0813">Transport</keyword>
<dbReference type="NCBIfam" id="NF004320">
    <property type="entry name" value="PRK05715.1-2"/>
    <property type="match status" value="1"/>
</dbReference>
<comment type="similarity">
    <text evidence="2 8">Belongs to the complex I subunit 4L family.</text>
</comment>
<dbReference type="PANTHER" id="PTHR11434:SF16">
    <property type="entry name" value="NADH-UBIQUINONE OXIDOREDUCTASE CHAIN 4L"/>
    <property type="match status" value="1"/>
</dbReference>
<comment type="subunit">
    <text evidence="8">NDH-1 is composed of 14 different subunits. Subunits NuoA, H, J, K, L, M, N constitute the membrane sector of the complex.</text>
</comment>
<evidence type="ECO:0000313" key="9">
    <source>
        <dbReference type="EMBL" id="SEH10611.1"/>
    </source>
</evidence>
<dbReference type="RefSeq" id="WP_093115877.1">
    <property type="nucleotide sequence ID" value="NZ_FNWJ01000001.1"/>
</dbReference>
<comment type="catalytic activity">
    <reaction evidence="8">
        <text>a quinone + NADH + 5 H(+)(in) = a quinol + NAD(+) + 4 H(+)(out)</text>
        <dbReference type="Rhea" id="RHEA:57888"/>
        <dbReference type="ChEBI" id="CHEBI:15378"/>
        <dbReference type="ChEBI" id="CHEBI:24646"/>
        <dbReference type="ChEBI" id="CHEBI:57540"/>
        <dbReference type="ChEBI" id="CHEBI:57945"/>
        <dbReference type="ChEBI" id="CHEBI:132124"/>
    </reaction>
</comment>
<dbReference type="OrthoDB" id="9810120at2"/>
<dbReference type="GO" id="GO:0030964">
    <property type="term" value="C:NADH dehydrogenase complex"/>
    <property type="evidence" value="ECO:0007669"/>
    <property type="project" value="TreeGrafter"/>
</dbReference>
<keyword evidence="10" id="KW-1185">Reference proteome</keyword>
<comment type="function">
    <text evidence="8">NDH-1 shuttles electrons from NADH, via FMN and iron-sulfur (Fe-S) centers, to quinones in the respiratory chain. The immediate electron acceptor for the enzyme in this species is believed to be a menaquinone. Couples the redox reaction to proton translocation (for every two electrons transferred, four hydrogen ions are translocated across the cytoplasmic membrane), and thus conserves the redox energy in a proton gradient.</text>
</comment>
<dbReference type="InterPro" id="IPR039428">
    <property type="entry name" value="NUOK/Mnh_C1-like"/>
</dbReference>
<dbReference type="STRING" id="29539.SAMN02745716_0477"/>
<evidence type="ECO:0000256" key="7">
    <source>
        <dbReference type="ARBA" id="ARBA00023136"/>
    </source>
</evidence>
<feature type="transmembrane region" description="Helical" evidence="8">
    <location>
        <begin position="59"/>
        <end position="81"/>
    </location>
</feature>
<accession>A0A1H6FIF1</accession>
<dbReference type="GO" id="GO:0048038">
    <property type="term" value="F:quinone binding"/>
    <property type="evidence" value="ECO:0007669"/>
    <property type="project" value="UniProtKB-KW"/>
</dbReference>
<dbReference type="Proteomes" id="UP000222056">
    <property type="component" value="Unassembled WGS sequence"/>
</dbReference>
<reference evidence="10" key="1">
    <citation type="submission" date="2016-10" db="EMBL/GenBank/DDBJ databases">
        <authorList>
            <person name="Varghese N."/>
            <person name="Submissions S."/>
        </authorList>
    </citation>
    <scope>NUCLEOTIDE SEQUENCE [LARGE SCALE GENOMIC DNA]</scope>
    <source>
        <strain evidence="10">ATCC 35263</strain>
    </source>
</reference>
<dbReference type="Gene3D" id="1.10.287.3510">
    <property type="match status" value="1"/>
</dbReference>
<dbReference type="FunFam" id="1.10.287.3510:FF:000001">
    <property type="entry name" value="NADH-quinone oxidoreductase subunit K"/>
    <property type="match status" value="1"/>
</dbReference>
<organism evidence="9 10">
    <name type="scientific">Thermoleophilum album</name>
    <dbReference type="NCBI Taxonomy" id="29539"/>
    <lineage>
        <taxon>Bacteria</taxon>
        <taxon>Bacillati</taxon>
        <taxon>Actinomycetota</taxon>
        <taxon>Thermoleophilia</taxon>
        <taxon>Thermoleophilales</taxon>
        <taxon>Thermoleophilaceae</taxon>
        <taxon>Thermoleophilum</taxon>
    </lineage>
</organism>
<gene>
    <name evidence="8" type="primary">nuoK</name>
    <name evidence="9" type="ORF">SAMN02745716_0477</name>
</gene>
<evidence type="ECO:0000256" key="6">
    <source>
        <dbReference type="ARBA" id="ARBA00022989"/>
    </source>
</evidence>
<keyword evidence="7 8" id="KW-0472">Membrane</keyword>
<dbReference type="EC" id="7.1.1.-" evidence="8"/>
<dbReference type="GO" id="GO:0050136">
    <property type="term" value="F:NADH dehydrogenase (quinone) (non-electrogenic) activity"/>
    <property type="evidence" value="ECO:0007669"/>
    <property type="project" value="UniProtKB-UniRule"/>
</dbReference>
<name>A0A1H6FIF1_THEAL</name>
<feature type="transmembrane region" description="Helical" evidence="8">
    <location>
        <begin position="6"/>
        <end position="23"/>
    </location>
</feature>
<keyword evidence="6 8" id="KW-1133">Transmembrane helix</keyword>
<dbReference type="InterPro" id="IPR001133">
    <property type="entry name" value="NADH_UbQ_OxRdtase_chain4L/K"/>
</dbReference>
<dbReference type="PANTHER" id="PTHR11434">
    <property type="entry name" value="NADH-UBIQUINONE OXIDOREDUCTASE SUBUNIT ND4L"/>
    <property type="match status" value="1"/>
</dbReference>
<keyword evidence="8" id="KW-0520">NAD</keyword>
<keyword evidence="8" id="KW-1003">Cell membrane</keyword>
<evidence type="ECO:0000256" key="3">
    <source>
        <dbReference type="ARBA" id="ARBA00022448"/>
    </source>
</evidence>
<evidence type="ECO:0000256" key="4">
    <source>
        <dbReference type="ARBA" id="ARBA00022692"/>
    </source>
</evidence>
<dbReference type="Pfam" id="PF00420">
    <property type="entry name" value="Oxidored_q2"/>
    <property type="match status" value="1"/>
</dbReference>
<keyword evidence="8" id="KW-1278">Translocase</keyword>
<dbReference type="GO" id="GO:0042773">
    <property type="term" value="P:ATP synthesis coupled electron transport"/>
    <property type="evidence" value="ECO:0007669"/>
    <property type="project" value="InterPro"/>
</dbReference>
<feature type="transmembrane region" description="Helical" evidence="8">
    <location>
        <begin position="30"/>
        <end position="53"/>
    </location>
</feature>
<keyword evidence="5 8" id="KW-0874">Quinone</keyword>
<dbReference type="GO" id="GO:0005886">
    <property type="term" value="C:plasma membrane"/>
    <property type="evidence" value="ECO:0007669"/>
    <property type="project" value="UniProtKB-SubCell"/>
</dbReference>
<evidence type="ECO:0000256" key="8">
    <source>
        <dbReference type="HAMAP-Rule" id="MF_01456"/>
    </source>
</evidence>
<protein>
    <recommendedName>
        <fullName evidence="8">NADH-quinone oxidoreductase subunit K</fullName>
        <ecNumber evidence="8">7.1.1.-</ecNumber>
    </recommendedName>
    <alternativeName>
        <fullName evidence="8">NADH dehydrogenase I subunit K</fullName>
    </alternativeName>
    <alternativeName>
        <fullName evidence="8">NDH-1 subunit K</fullName>
    </alternativeName>
</protein>
<dbReference type="AlphaFoldDB" id="A0A1H6FIF1"/>
<evidence type="ECO:0000313" key="10">
    <source>
        <dbReference type="Proteomes" id="UP000222056"/>
    </source>
</evidence>
<dbReference type="HAMAP" id="MF_01456">
    <property type="entry name" value="NDH1_NuoK"/>
    <property type="match status" value="1"/>
</dbReference>
<proteinExistence type="inferred from homology"/>
<keyword evidence="4 8" id="KW-0812">Transmembrane</keyword>